<dbReference type="Proteomes" id="UP000594800">
    <property type="component" value="Chromosome"/>
</dbReference>
<feature type="signal peptide" evidence="1">
    <location>
        <begin position="1"/>
        <end position="17"/>
    </location>
</feature>
<dbReference type="Gene3D" id="3.40.250.10">
    <property type="entry name" value="Rhodanese-like domain"/>
    <property type="match status" value="1"/>
</dbReference>
<dbReference type="RefSeq" id="WP_196102833.1">
    <property type="nucleotide sequence ID" value="NZ_CP064942.1"/>
</dbReference>
<evidence type="ECO:0000313" key="4">
    <source>
        <dbReference type="Proteomes" id="UP000594800"/>
    </source>
</evidence>
<feature type="domain" description="Rhodanese" evidence="2">
    <location>
        <begin position="32"/>
        <end position="126"/>
    </location>
</feature>
<evidence type="ECO:0000259" key="2">
    <source>
        <dbReference type="PROSITE" id="PS50206"/>
    </source>
</evidence>
<dbReference type="CDD" id="cd00158">
    <property type="entry name" value="RHOD"/>
    <property type="match status" value="1"/>
</dbReference>
<feature type="chain" id="PRO_5032931168" evidence="1">
    <location>
        <begin position="18"/>
        <end position="128"/>
    </location>
</feature>
<dbReference type="KEGG" id="poz:I0K15_17865"/>
<dbReference type="SUPFAM" id="SSF52821">
    <property type="entry name" value="Rhodanese/Cell cycle control phosphatase"/>
    <property type="match status" value="1"/>
</dbReference>
<dbReference type="PANTHER" id="PTHR43031">
    <property type="entry name" value="FAD-DEPENDENT OXIDOREDUCTASE"/>
    <property type="match status" value="1"/>
</dbReference>
<dbReference type="InterPro" id="IPR050229">
    <property type="entry name" value="GlpE_sulfurtransferase"/>
</dbReference>
<name>A0A7S9LQV5_9RHOB</name>
<sequence length="128" mass="13735">MYRYLIPALVIALPASAEVEMMSPQEVRAASLAGDVVLIDVRRPDEWAATGIADVAVPLDMTADGFSERLAALRAENADKRVAIICRSGRRSARLAGELENAGWDNLIDVEGGTLAWIEDGLPITTAE</sequence>
<reference evidence="3 4" key="1">
    <citation type="submission" date="2020-11" db="EMBL/GenBank/DDBJ databases">
        <title>Description of Pontivivens ytuae sp. nov. isolated from deep sea sediment of Mariana Trench.</title>
        <authorList>
            <person name="Wang Z."/>
            <person name="Sun Q.-L."/>
            <person name="Xu X.-D."/>
            <person name="Tang Y.-Z."/>
            <person name="Zhang J."/>
        </authorList>
    </citation>
    <scope>NUCLEOTIDE SEQUENCE [LARGE SCALE GENOMIC DNA]</scope>
    <source>
        <strain evidence="3 4">MT2928</strain>
    </source>
</reference>
<keyword evidence="1" id="KW-0732">Signal</keyword>
<accession>A0A7S9LQV5</accession>
<dbReference type="SMART" id="SM00450">
    <property type="entry name" value="RHOD"/>
    <property type="match status" value="1"/>
</dbReference>
<dbReference type="PANTHER" id="PTHR43031:SF16">
    <property type="entry name" value="OXIDOREDUCTASE"/>
    <property type="match status" value="1"/>
</dbReference>
<evidence type="ECO:0000313" key="3">
    <source>
        <dbReference type="EMBL" id="QPH53624.1"/>
    </source>
</evidence>
<gene>
    <name evidence="3" type="ORF">I0K15_17865</name>
</gene>
<dbReference type="EMBL" id="CP064942">
    <property type="protein sequence ID" value="QPH53624.1"/>
    <property type="molecule type" value="Genomic_DNA"/>
</dbReference>
<dbReference type="InterPro" id="IPR001763">
    <property type="entry name" value="Rhodanese-like_dom"/>
</dbReference>
<dbReference type="InterPro" id="IPR036873">
    <property type="entry name" value="Rhodanese-like_dom_sf"/>
</dbReference>
<dbReference type="AlphaFoldDB" id="A0A7S9LQV5"/>
<keyword evidence="4" id="KW-1185">Reference proteome</keyword>
<evidence type="ECO:0000256" key="1">
    <source>
        <dbReference type="SAM" id="SignalP"/>
    </source>
</evidence>
<proteinExistence type="predicted"/>
<organism evidence="3 4">
    <name type="scientific">Pontivivens ytuae</name>
    <dbReference type="NCBI Taxonomy" id="2789856"/>
    <lineage>
        <taxon>Bacteria</taxon>
        <taxon>Pseudomonadati</taxon>
        <taxon>Pseudomonadota</taxon>
        <taxon>Alphaproteobacteria</taxon>
        <taxon>Rhodobacterales</taxon>
        <taxon>Paracoccaceae</taxon>
        <taxon>Pontivivens</taxon>
    </lineage>
</organism>
<dbReference type="Pfam" id="PF00581">
    <property type="entry name" value="Rhodanese"/>
    <property type="match status" value="1"/>
</dbReference>
<dbReference type="PROSITE" id="PS50206">
    <property type="entry name" value="RHODANESE_3"/>
    <property type="match status" value="1"/>
</dbReference>
<protein>
    <submittedName>
        <fullName evidence="3">Rhodanese-like domain-containing protein</fullName>
    </submittedName>
</protein>